<gene>
    <name evidence="4" type="ORF">yc1106_03907</name>
</gene>
<dbReference type="OrthoDB" id="240546at2759"/>
<reference evidence="4" key="1">
    <citation type="submission" date="2021-12" db="EMBL/GenBank/DDBJ databases">
        <title>Curvularia clavata genome.</title>
        <authorList>
            <person name="Cao Y."/>
        </authorList>
    </citation>
    <scope>NUCLEOTIDE SEQUENCE</scope>
    <source>
        <strain evidence="4">Yc1106</strain>
    </source>
</reference>
<dbReference type="AlphaFoldDB" id="A0A9Q8Z9A4"/>
<feature type="domain" description="CCZ1/INTU/HSP4 first Longin" evidence="3">
    <location>
        <begin position="10"/>
        <end position="113"/>
    </location>
</feature>
<organism evidence="4 5">
    <name type="scientific">Curvularia clavata</name>
    <dbReference type="NCBI Taxonomy" id="95742"/>
    <lineage>
        <taxon>Eukaryota</taxon>
        <taxon>Fungi</taxon>
        <taxon>Dikarya</taxon>
        <taxon>Ascomycota</taxon>
        <taxon>Pezizomycotina</taxon>
        <taxon>Dothideomycetes</taxon>
        <taxon>Pleosporomycetidae</taxon>
        <taxon>Pleosporales</taxon>
        <taxon>Pleosporineae</taxon>
        <taxon>Pleosporaceae</taxon>
        <taxon>Curvularia</taxon>
    </lineage>
</organism>
<accession>A0A9Q8Z9A4</accession>
<dbReference type="Pfam" id="PF19031">
    <property type="entry name" value="Intu_longin_1"/>
    <property type="match status" value="1"/>
</dbReference>
<feature type="region of interest" description="Disordered" evidence="2">
    <location>
        <begin position="434"/>
        <end position="471"/>
    </location>
</feature>
<name>A0A9Q8Z9A4_CURCL</name>
<dbReference type="PANTHER" id="PTHR13056:SF0">
    <property type="entry name" value="VACUOLAR FUSION PROTEIN CCZ1 HOMOLOG-RELATED"/>
    <property type="match status" value="1"/>
</dbReference>
<feature type="region of interest" description="Disordered" evidence="2">
    <location>
        <begin position="735"/>
        <end position="784"/>
    </location>
</feature>
<evidence type="ECO:0000256" key="1">
    <source>
        <dbReference type="ARBA" id="ARBA00005352"/>
    </source>
</evidence>
<feature type="region of interest" description="Disordered" evidence="2">
    <location>
        <begin position="531"/>
        <end position="560"/>
    </location>
</feature>
<dbReference type="InterPro" id="IPR013176">
    <property type="entry name" value="Ccz1"/>
</dbReference>
<dbReference type="GO" id="GO:0016192">
    <property type="term" value="P:vesicle-mediated transport"/>
    <property type="evidence" value="ECO:0007669"/>
    <property type="project" value="InterPro"/>
</dbReference>
<comment type="similarity">
    <text evidence="1">Belongs to the CCZ1 family.</text>
</comment>
<feature type="compositionally biased region" description="Low complexity" evidence="2">
    <location>
        <begin position="743"/>
        <end position="752"/>
    </location>
</feature>
<evidence type="ECO:0000256" key="2">
    <source>
        <dbReference type="SAM" id="MobiDB-lite"/>
    </source>
</evidence>
<feature type="compositionally biased region" description="Low complexity" evidence="2">
    <location>
        <begin position="816"/>
        <end position="837"/>
    </location>
</feature>
<feature type="region of interest" description="Disordered" evidence="2">
    <location>
        <begin position="393"/>
        <end position="413"/>
    </location>
</feature>
<protein>
    <recommendedName>
        <fullName evidence="3">CCZ1/INTU/HSP4 first Longin domain-containing protein</fullName>
    </recommendedName>
</protein>
<dbReference type="EMBL" id="CP089276">
    <property type="protein sequence ID" value="USP76633.1"/>
    <property type="molecule type" value="Genomic_DNA"/>
</dbReference>
<dbReference type="GO" id="GO:0035658">
    <property type="term" value="C:Mon1-Ccz1 complex"/>
    <property type="evidence" value="ECO:0007669"/>
    <property type="project" value="InterPro"/>
</dbReference>
<sequence>MPKVVPAQLSFLAIYNPALGTSDETFDQQIVFYYSKAAKTRARLKHGDAQQEQQLRDEENEKLRQVGLAQGMVGFAKSFSNGEPVDTVETEKSRIVLHELEAGWWILASIDLTQLPAANGLARKDSSTDTTEPVIEYSSREVSPPALLIQQIVRAQSIFLLHHGLPLEAMFAKHGRAKFCSILDKYWSRFASNWDVLLHGSPAVDIFGGMKLAAGGELGMGVGEEEWGSSERDVLEDFARRTPGLVDVMVSRFGEVSPLQQAKTSTDPSTLESSELDAWIGAGRTVQAADGVVFSGLGAVSRKSLRDLSHWVESIYCYGEYAYGVRDNPASDRKKRRRRNPRASEQDEPTPESLRPIPTERPSLATSGQVSALPLGIPPPIVKAAESSLDKAAAAVDNKKPGQDSPAPESRSMLASLGDTETWTKYMTLGYGTAWGGKKTTDKSQAATPAPEPAPTPAPARQRTPSPEAMRYIEPAPDVDYVEERIKLQTRLENNGYFLVGLKGDMQELDFDENEDTDWNNRIPLRTVHVEVSRREESSTPDGDSDETPPYEKTMDLSSTETRKLSRLRPVVYIHRPFIYTFLFQHRTHSLGVASFYHSIHNFFSPLHRSLDRCTCPTNVAARLQAVSALYTTEASTNSSGPNTQPIYDLVFDPRTYTVHSSLPNIPDPGTLLAEGLSRQAADWSRVEALNVHSQILATVASTRRNLSEIERTCKTSRGWWVVWMRLPPSQVLPEESETGYREYQQQQLSQDQQEESEGESESQHSPSSTPTPRQPSPTSVPFNTRDLREAFLVRRARDAQPSTGGGHKSASSRFGSGMWSSLSGGQSSSQAQRMGGAVAGWGPKGLAEGIGIDARSVHGLAPRGSSSSSIALRHPLSQAALLPCLDLLAKLIVGNDVFNLERCTVERVMRIAEKMGLDGASVDDLFTDRQNDRVLHERCHERILVVFRNVTEICFDHVSLILGSLNVCSHLPPLLHLFRCLELEALQDLVGFVPVLWAIGPSVCGNSIKERLFAL</sequence>
<dbReference type="InterPro" id="IPR043987">
    <property type="entry name" value="CCZ1/INTU/HSP4_longin_1"/>
</dbReference>
<proteinExistence type="inferred from homology"/>
<feature type="region of interest" description="Disordered" evidence="2">
    <location>
        <begin position="327"/>
        <end position="373"/>
    </location>
</feature>
<feature type="compositionally biased region" description="Low complexity" evidence="2">
    <location>
        <begin position="764"/>
        <end position="782"/>
    </location>
</feature>
<evidence type="ECO:0000259" key="3">
    <source>
        <dbReference type="Pfam" id="PF19031"/>
    </source>
</evidence>
<dbReference type="PANTHER" id="PTHR13056">
    <property type="entry name" value="VACUOLAR FUSION PROTEIN CCZ1 HOMOLOG-RELATED"/>
    <property type="match status" value="1"/>
</dbReference>
<feature type="region of interest" description="Disordered" evidence="2">
    <location>
        <begin position="796"/>
        <end position="838"/>
    </location>
</feature>
<dbReference type="VEuPathDB" id="FungiDB:yc1106_03907"/>
<keyword evidence="5" id="KW-1185">Reference proteome</keyword>
<dbReference type="Proteomes" id="UP001056012">
    <property type="component" value="Chromosome 3"/>
</dbReference>
<evidence type="ECO:0000313" key="5">
    <source>
        <dbReference type="Proteomes" id="UP001056012"/>
    </source>
</evidence>
<evidence type="ECO:0000313" key="4">
    <source>
        <dbReference type="EMBL" id="USP76633.1"/>
    </source>
</evidence>